<reference evidence="3" key="1">
    <citation type="submission" date="2023-07" db="EMBL/GenBank/DDBJ databases">
        <authorList>
            <consortium name="CYATHOMIX"/>
        </authorList>
    </citation>
    <scope>NUCLEOTIDE SEQUENCE</scope>
    <source>
        <strain evidence="3">N/A</strain>
    </source>
</reference>
<name>A0AA36MEL9_CYLNA</name>
<feature type="compositionally biased region" description="Basic residues" evidence="1">
    <location>
        <begin position="116"/>
        <end position="131"/>
    </location>
</feature>
<feature type="chain" id="PRO_5041330180" evidence="2">
    <location>
        <begin position="19"/>
        <end position="195"/>
    </location>
</feature>
<keyword evidence="2" id="KW-0732">Signal</keyword>
<keyword evidence="4" id="KW-1185">Reference proteome</keyword>
<dbReference type="EMBL" id="CATQJL010000316">
    <property type="protein sequence ID" value="CAJ0607550.1"/>
    <property type="molecule type" value="Genomic_DNA"/>
</dbReference>
<evidence type="ECO:0000256" key="1">
    <source>
        <dbReference type="SAM" id="MobiDB-lite"/>
    </source>
</evidence>
<dbReference type="Proteomes" id="UP001176961">
    <property type="component" value="Unassembled WGS sequence"/>
</dbReference>
<gene>
    <name evidence="3" type="ORF">CYNAS_LOCUS19533</name>
</gene>
<evidence type="ECO:0000313" key="3">
    <source>
        <dbReference type="EMBL" id="CAJ0607550.1"/>
    </source>
</evidence>
<evidence type="ECO:0000256" key="2">
    <source>
        <dbReference type="SAM" id="SignalP"/>
    </source>
</evidence>
<proteinExistence type="predicted"/>
<dbReference type="AlphaFoldDB" id="A0AA36MEL9"/>
<feature type="region of interest" description="Disordered" evidence="1">
    <location>
        <begin position="112"/>
        <end position="131"/>
    </location>
</feature>
<protein>
    <submittedName>
        <fullName evidence="3">Uncharacterized protein</fullName>
    </submittedName>
</protein>
<evidence type="ECO:0000313" key="4">
    <source>
        <dbReference type="Proteomes" id="UP001176961"/>
    </source>
</evidence>
<organism evidence="3 4">
    <name type="scientific">Cylicocyclus nassatus</name>
    <name type="common">Nematode worm</name>
    <dbReference type="NCBI Taxonomy" id="53992"/>
    <lineage>
        <taxon>Eukaryota</taxon>
        <taxon>Metazoa</taxon>
        <taxon>Ecdysozoa</taxon>
        <taxon>Nematoda</taxon>
        <taxon>Chromadorea</taxon>
        <taxon>Rhabditida</taxon>
        <taxon>Rhabditina</taxon>
        <taxon>Rhabditomorpha</taxon>
        <taxon>Strongyloidea</taxon>
        <taxon>Strongylidae</taxon>
        <taxon>Cylicocyclus</taxon>
    </lineage>
</organism>
<accession>A0AA36MEL9</accession>
<feature type="signal peptide" evidence="2">
    <location>
        <begin position="1"/>
        <end position="18"/>
    </location>
</feature>
<comment type="caution">
    <text evidence="3">The sequence shown here is derived from an EMBL/GenBank/DDBJ whole genome shotgun (WGS) entry which is preliminary data.</text>
</comment>
<sequence length="195" mass="22725">MTNTIHIAFFALFGAVRASEGFCEDYLDCMQRLEAKQNDCLMTERNVQMSSSDRCARQKWDVKMALNGLHLRRAELARDCVQKNIQDATISESTLSEEELQTCRSIHAKFPFAPGNKRRKRSLPTSKGLRKKESRQKALICRKDTKLWHKQCSELAKCCPLTEDCKVNTKEIMEQIFEERRKLRELNENCHSTHR</sequence>